<dbReference type="InterPro" id="IPR015424">
    <property type="entry name" value="PyrdxlP-dep_Trfase"/>
</dbReference>
<dbReference type="SUPFAM" id="SSF46785">
    <property type="entry name" value="Winged helix' DNA-binding domain"/>
    <property type="match status" value="1"/>
</dbReference>
<accession>A0A3G9GIX5</accession>
<dbReference type="Pfam" id="PF00155">
    <property type="entry name" value="Aminotran_1_2"/>
    <property type="match status" value="1"/>
</dbReference>
<proteinExistence type="inferred from homology"/>
<dbReference type="PANTHER" id="PTHR46577:SF2">
    <property type="entry name" value="TRANSCRIPTIONAL REGULATORY PROTEIN"/>
    <property type="match status" value="1"/>
</dbReference>
<evidence type="ECO:0000256" key="4">
    <source>
        <dbReference type="ARBA" id="ARBA00023015"/>
    </source>
</evidence>
<evidence type="ECO:0000256" key="1">
    <source>
        <dbReference type="ARBA" id="ARBA00005384"/>
    </source>
</evidence>
<reference evidence="9" key="3">
    <citation type="journal article" date="2017" name="Plant Physiol. Biochem.">
        <title>Differential oxidative and antioxidative response of duckweed Lemna minor toward plant growth promoting/inhibiting bacteria.</title>
        <authorList>
            <person name="Ishizawa H."/>
            <person name="Kuroda M."/>
            <person name="Morikawa M."/>
            <person name="Ike M."/>
        </authorList>
    </citation>
    <scope>NUCLEOTIDE SEQUENCE [LARGE SCALE GENOMIC DNA]</scope>
    <source>
        <strain evidence="9">H3</strain>
    </source>
</reference>
<evidence type="ECO:0000256" key="3">
    <source>
        <dbReference type="ARBA" id="ARBA00022898"/>
    </source>
</evidence>
<dbReference type="PROSITE" id="PS50949">
    <property type="entry name" value="HTH_GNTR"/>
    <property type="match status" value="1"/>
</dbReference>
<evidence type="ECO:0000256" key="5">
    <source>
        <dbReference type="ARBA" id="ARBA00023125"/>
    </source>
</evidence>
<reference evidence="8 9" key="2">
    <citation type="journal article" date="2017" name="Genome Announc.">
        <title>Draft genome sequence of Aquitalea magnusonii strain H3, a plant growth-promoting bacterium of duckweed Lemna minor.</title>
        <authorList>
            <person name="Ishizawa H."/>
            <person name="Kuroda M."/>
            <person name="Ike M."/>
        </authorList>
    </citation>
    <scope>NUCLEOTIDE SEQUENCE [LARGE SCALE GENOMIC DNA]</scope>
    <source>
        <strain evidence="8 9">H3</strain>
    </source>
</reference>
<evidence type="ECO:0000313" key="9">
    <source>
        <dbReference type="Proteomes" id="UP000198290"/>
    </source>
</evidence>
<dbReference type="InterPro" id="IPR004839">
    <property type="entry name" value="Aminotransferase_I/II_large"/>
</dbReference>
<dbReference type="CDD" id="cd00609">
    <property type="entry name" value="AAT_like"/>
    <property type="match status" value="1"/>
</dbReference>
<dbReference type="Gene3D" id="3.90.1150.10">
    <property type="entry name" value="Aspartate Aminotransferase, domain 1"/>
    <property type="match status" value="1"/>
</dbReference>
<dbReference type="GO" id="GO:0003700">
    <property type="term" value="F:DNA-binding transcription factor activity"/>
    <property type="evidence" value="ECO:0007669"/>
    <property type="project" value="InterPro"/>
</dbReference>
<protein>
    <recommendedName>
        <fullName evidence="2">Putative 8-amino-7-oxononanoate synthase</fullName>
    </recommendedName>
</protein>
<dbReference type="SMART" id="SM00345">
    <property type="entry name" value="HTH_GNTR"/>
    <property type="match status" value="1"/>
</dbReference>
<keyword evidence="9" id="KW-1185">Reference proteome</keyword>
<dbReference type="PANTHER" id="PTHR46577">
    <property type="entry name" value="HTH-TYPE TRANSCRIPTIONAL REGULATORY PROTEIN GABR"/>
    <property type="match status" value="1"/>
</dbReference>
<name>A0A3G9GIX5_9NEIS</name>
<dbReference type="OrthoDB" id="9803354at2"/>
<dbReference type="InterPro" id="IPR015422">
    <property type="entry name" value="PyrdxlP-dep_Trfase_small"/>
</dbReference>
<dbReference type="InterPro" id="IPR036390">
    <property type="entry name" value="WH_DNA-bd_sf"/>
</dbReference>
<keyword evidence="3" id="KW-0663">Pyridoxal phosphate</keyword>
<dbReference type="GO" id="GO:0003677">
    <property type="term" value="F:DNA binding"/>
    <property type="evidence" value="ECO:0007669"/>
    <property type="project" value="UniProtKB-KW"/>
</dbReference>
<dbReference type="STRING" id="332411.VI06_06670"/>
<dbReference type="Gene3D" id="3.40.640.10">
    <property type="entry name" value="Type I PLP-dependent aspartate aminotransferase-like (Major domain)"/>
    <property type="match status" value="1"/>
</dbReference>
<dbReference type="SUPFAM" id="SSF53383">
    <property type="entry name" value="PLP-dependent transferases"/>
    <property type="match status" value="1"/>
</dbReference>
<gene>
    <name evidence="8" type="ORF">DLM_3896</name>
</gene>
<dbReference type="CDD" id="cd07377">
    <property type="entry name" value="WHTH_GntR"/>
    <property type="match status" value="1"/>
</dbReference>
<keyword evidence="5" id="KW-0238">DNA-binding</keyword>
<dbReference type="GO" id="GO:0008483">
    <property type="term" value="F:transaminase activity"/>
    <property type="evidence" value="ECO:0007669"/>
    <property type="project" value="UniProtKB-KW"/>
</dbReference>
<evidence type="ECO:0000256" key="6">
    <source>
        <dbReference type="ARBA" id="ARBA00023163"/>
    </source>
</evidence>
<evidence type="ECO:0000256" key="2">
    <source>
        <dbReference type="ARBA" id="ARBA00021531"/>
    </source>
</evidence>
<keyword evidence="8" id="KW-0032">Aminotransferase</keyword>
<dbReference type="InterPro" id="IPR051446">
    <property type="entry name" value="HTH_trans_reg/aminotransferase"/>
</dbReference>
<evidence type="ECO:0000313" key="8">
    <source>
        <dbReference type="EMBL" id="BBF87475.1"/>
    </source>
</evidence>
<dbReference type="InterPro" id="IPR015421">
    <property type="entry name" value="PyrdxlP-dep_Trfase_major"/>
</dbReference>
<sequence length="478" mass="52989">MTDTPLYLHIARQLQARLDSGEWPPGSRLPAVRQLAAEHGVNTLTALAAYRYLEEQQRVVARPRSGFFAALPRHVAEHRHATLPGPTAAALVDVDSRMSNLIRLSASSTRQQLHMAEAHHSLYPAQELSRRMQMRLARQPELIGAYLPTADQQQLYQQIRRLAAGWQLDIPAEHILFTQGITEAISLSLRHLTRPGDVVAVETPVYFGLLQTLQTLGLKALEIPCTPDAGLSLEALEFALRHGAPVKCLVTVTNFQNPTGALMPDDNKKRLLQLARRHGLTIIEDDVFGELYFGNQHPAPLKAWDRDGDVIYCSSFTKSFAPAFRLGWLSGGRHHAALERLRESSSLVSPAILLAVLSEMLASGDYARISQRIRQQLKQQMEQLSDAVLDAFPRGTRVRRPQGGMLLWVEGPEGLDSQALLEAALSRSISFAPGLVFSAEPRFGHCLRINCGQPWSTQLAEDIHLLGWLAAEQLAGRQ</sequence>
<keyword evidence="4" id="KW-0805">Transcription regulation</keyword>
<keyword evidence="8" id="KW-0808">Transferase</keyword>
<keyword evidence="6" id="KW-0804">Transcription</keyword>
<evidence type="ECO:0000259" key="7">
    <source>
        <dbReference type="PROSITE" id="PS50949"/>
    </source>
</evidence>
<dbReference type="InterPro" id="IPR036388">
    <property type="entry name" value="WH-like_DNA-bd_sf"/>
</dbReference>
<dbReference type="GO" id="GO:0030170">
    <property type="term" value="F:pyridoxal phosphate binding"/>
    <property type="evidence" value="ECO:0007669"/>
    <property type="project" value="InterPro"/>
</dbReference>
<feature type="domain" description="HTH gntR-type" evidence="7">
    <location>
        <begin position="4"/>
        <end position="72"/>
    </location>
</feature>
<dbReference type="Gene3D" id="1.10.10.10">
    <property type="entry name" value="Winged helix-like DNA-binding domain superfamily/Winged helix DNA-binding domain"/>
    <property type="match status" value="1"/>
</dbReference>
<dbReference type="InterPro" id="IPR000524">
    <property type="entry name" value="Tscrpt_reg_HTH_GntR"/>
</dbReference>
<dbReference type="AlphaFoldDB" id="A0A3G9GIX5"/>
<organism evidence="8 9">
    <name type="scientific">Aquitalea magnusonii</name>
    <dbReference type="NCBI Taxonomy" id="332411"/>
    <lineage>
        <taxon>Bacteria</taxon>
        <taxon>Pseudomonadati</taxon>
        <taxon>Pseudomonadota</taxon>
        <taxon>Betaproteobacteria</taxon>
        <taxon>Neisseriales</taxon>
        <taxon>Chromobacteriaceae</taxon>
        <taxon>Aquitalea</taxon>
    </lineage>
</organism>
<dbReference type="EMBL" id="AP018823">
    <property type="protein sequence ID" value="BBF87475.1"/>
    <property type="molecule type" value="Genomic_DNA"/>
</dbReference>
<dbReference type="Proteomes" id="UP000198290">
    <property type="component" value="Chromosome"/>
</dbReference>
<dbReference type="KEGG" id="amah:DLM_3896"/>
<comment type="similarity">
    <text evidence="1">In the C-terminal section; belongs to the class-I pyridoxal-phosphate-dependent aminotransferase family.</text>
</comment>
<dbReference type="Pfam" id="PF00392">
    <property type="entry name" value="GntR"/>
    <property type="match status" value="1"/>
</dbReference>
<reference evidence="9" key="1">
    <citation type="journal article" date="2017" name="Biotechnol. Biofuels">
        <title>Evaluation of environmental bacterial communities as a factor affecting the growth of duckweed Lemna minor.</title>
        <authorList>
            <person name="Ishizawa H."/>
            <person name="Kuroda M."/>
            <person name="Morikawa M."/>
            <person name="Ike M."/>
        </authorList>
    </citation>
    <scope>NUCLEOTIDE SEQUENCE [LARGE SCALE GENOMIC DNA]</scope>
    <source>
        <strain evidence="9">H3</strain>
    </source>
</reference>
<dbReference type="RefSeq" id="WP_089082383.1">
    <property type="nucleotide sequence ID" value="NZ_AP018823.1"/>
</dbReference>